<dbReference type="NCBIfam" id="TIGR01103">
    <property type="entry name" value="fliP"/>
    <property type="match status" value="1"/>
</dbReference>
<evidence type="ECO:0000256" key="2">
    <source>
        <dbReference type="ARBA" id="ARBA00021714"/>
    </source>
</evidence>
<feature type="transmembrane region" description="Helical" evidence="12">
    <location>
        <begin position="196"/>
        <end position="220"/>
    </location>
</feature>
<dbReference type="OrthoDB" id="9805111at2"/>
<reference evidence="13 14" key="1">
    <citation type="submission" date="2016-10" db="EMBL/GenBank/DDBJ databases">
        <authorList>
            <person name="de Groot N.N."/>
        </authorList>
    </citation>
    <scope>NUCLEOTIDE SEQUENCE [LARGE SCALE GENOMIC DNA]</scope>
    <source>
        <strain evidence="13 14">DSM 28129</strain>
    </source>
</reference>
<feature type="transmembrane region" description="Helical" evidence="12">
    <location>
        <begin position="95"/>
        <end position="114"/>
    </location>
</feature>
<dbReference type="PANTHER" id="PTHR30587:SF0">
    <property type="entry name" value="FLAGELLAR BIOSYNTHETIC PROTEIN FLIP"/>
    <property type="match status" value="1"/>
</dbReference>
<sequence>MKNKVFIVTLLLLTIWSTIAVSIASAEPINPIPEIGIQIGNSGGEPSTSSLSIILLITVLSIAPAILVLMTSFTRIVIVLGFVRNALGTQQMPPNQVLVGLALFLTLFVMSPTLSTINDVALQPYIKGEISQTEALDKAAIPMKKFMYSHTHPKDLQLFMSYTKTEKPKSYEDIPISVMVPAFAISELKTAFQMGFLIFIPFLVIDIVVSSVLMGMGMMMLPPVMISLPFKILLFVLVDGWYLVVKSLLTSFVT</sequence>
<evidence type="ECO:0000256" key="11">
    <source>
        <dbReference type="ARBA" id="ARBA00023225"/>
    </source>
</evidence>
<evidence type="ECO:0000256" key="12">
    <source>
        <dbReference type="RuleBase" id="RU362069"/>
    </source>
</evidence>
<keyword evidence="3 12" id="KW-0813">Transport</keyword>
<proteinExistence type="inferred from homology"/>
<dbReference type="EMBL" id="FNBG01000001">
    <property type="protein sequence ID" value="SDE69421.1"/>
    <property type="molecule type" value="Genomic_DNA"/>
</dbReference>
<feature type="transmembrane region" description="Helical" evidence="12">
    <location>
        <begin position="232"/>
        <end position="253"/>
    </location>
</feature>
<keyword evidence="4 12" id="KW-1003">Cell membrane</keyword>
<evidence type="ECO:0000256" key="5">
    <source>
        <dbReference type="ARBA" id="ARBA00022692"/>
    </source>
</evidence>
<evidence type="ECO:0000256" key="4">
    <source>
        <dbReference type="ARBA" id="ARBA00022475"/>
    </source>
</evidence>
<comment type="similarity">
    <text evidence="1 12">Belongs to the FliP/MopC/SpaP family.</text>
</comment>
<name>A0A1G7F0K3_9BACL</name>
<keyword evidence="11 12" id="KW-1006">Bacterial flagellum protein export</keyword>
<dbReference type="Proteomes" id="UP000198972">
    <property type="component" value="Unassembled WGS sequence"/>
</dbReference>
<dbReference type="RefSeq" id="WP_091226299.1">
    <property type="nucleotide sequence ID" value="NZ_FNBG01000001.1"/>
</dbReference>
<dbReference type="InterPro" id="IPR005837">
    <property type="entry name" value="FliP"/>
</dbReference>
<gene>
    <name evidence="12" type="primary">fliP</name>
    <name evidence="13" type="ORF">SAMN04488542_101415</name>
</gene>
<dbReference type="PROSITE" id="PS01061">
    <property type="entry name" value="FLIP_2"/>
    <property type="match status" value="1"/>
</dbReference>
<evidence type="ECO:0000313" key="14">
    <source>
        <dbReference type="Proteomes" id="UP000198972"/>
    </source>
</evidence>
<comment type="function">
    <text evidence="12">Plays a role in the flagellum-specific transport system.</text>
</comment>
<feature type="transmembrane region" description="Helical" evidence="12">
    <location>
        <begin position="50"/>
        <end position="83"/>
    </location>
</feature>
<evidence type="ECO:0000313" key="13">
    <source>
        <dbReference type="EMBL" id="SDE69421.1"/>
    </source>
</evidence>
<keyword evidence="8 12" id="KW-1133">Transmembrane helix</keyword>
<dbReference type="STRING" id="670482.SAMN04488542_101415"/>
<dbReference type="PROSITE" id="PS01060">
    <property type="entry name" value="FLIP_1"/>
    <property type="match status" value="1"/>
</dbReference>
<keyword evidence="9 12" id="KW-0472">Membrane</keyword>
<dbReference type="AlphaFoldDB" id="A0A1G7F0K3"/>
<evidence type="ECO:0000256" key="8">
    <source>
        <dbReference type="ARBA" id="ARBA00022989"/>
    </source>
</evidence>
<keyword evidence="7 12" id="KW-0653">Protein transport</keyword>
<evidence type="ECO:0000256" key="6">
    <source>
        <dbReference type="ARBA" id="ARBA00022795"/>
    </source>
</evidence>
<dbReference type="GO" id="GO:0044781">
    <property type="term" value="P:bacterial-type flagellum organization"/>
    <property type="evidence" value="ECO:0007669"/>
    <property type="project" value="UniProtKB-UniRule"/>
</dbReference>
<dbReference type="InterPro" id="IPR005838">
    <property type="entry name" value="T3SS_IM_P"/>
</dbReference>
<keyword evidence="13" id="KW-0969">Cilium</keyword>
<evidence type="ECO:0000256" key="9">
    <source>
        <dbReference type="ARBA" id="ARBA00023136"/>
    </source>
</evidence>
<dbReference type="GO" id="GO:0009425">
    <property type="term" value="C:bacterial-type flagellum basal body"/>
    <property type="evidence" value="ECO:0007669"/>
    <property type="project" value="UniProtKB-SubCell"/>
</dbReference>
<dbReference type="NCBIfam" id="NF009438">
    <property type="entry name" value="PRK12797.1"/>
    <property type="match status" value="1"/>
</dbReference>
<keyword evidence="13" id="KW-0282">Flagellum</keyword>
<keyword evidence="6 12" id="KW-1005">Bacterial flagellum biogenesis</keyword>
<keyword evidence="13" id="KW-0966">Cell projection</keyword>
<dbReference type="PANTHER" id="PTHR30587">
    <property type="entry name" value="FLAGELLAR BIOSYNTHETIC PROTEIN FLIP"/>
    <property type="match status" value="1"/>
</dbReference>
<dbReference type="PRINTS" id="PR00951">
    <property type="entry name" value="FLGBIOSNFLIP"/>
</dbReference>
<keyword evidence="5 12" id="KW-0812">Transmembrane</keyword>
<evidence type="ECO:0000256" key="1">
    <source>
        <dbReference type="ARBA" id="ARBA00006257"/>
    </source>
</evidence>
<accession>A0A1G7F0K3</accession>
<keyword evidence="10" id="KW-0975">Bacterial flagellum</keyword>
<dbReference type="PRINTS" id="PR01302">
    <property type="entry name" value="TYPE3IMPPROT"/>
</dbReference>
<comment type="subcellular location">
    <subcellularLocation>
        <location evidence="12">Cell membrane</location>
        <topology evidence="12">Multi-pass membrane protein</topology>
    </subcellularLocation>
    <subcellularLocation>
        <location evidence="12">Bacterial flagellum basal body</location>
    </subcellularLocation>
</comment>
<dbReference type="GO" id="GO:0005886">
    <property type="term" value="C:plasma membrane"/>
    <property type="evidence" value="ECO:0007669"/>
    <property type="project" value="UniProtKB-SubCell"/>
</dbReference>
<evidence type="ECO:0000256" key="3">
    <source>
        <dbReference type="ARBA" id="ARBA00022448"/>
    </source>
</evidence>
<keyword evidence="14" id="KW-1185">Reference proteome</keyword>
<dbReference type="GO" id="GO:0009306">
    <property type="term" value="P:protein secretion"/>
    <property type="evidence" value="ECO:0007669"/>
    <property type="project" value="UniProtKB-UniRule"/>
</dbReference>
<organism evidence="13 14">
    <name type="scientific">Fontibacillus panacisegetis</name>
    <dbReference type="NCBI Taxonomy" id="670482"/>
    <lineage>
        <taxon>Bacteria</taxon>
        <taxon>Bacillati</taxon>
        <taxon>Bacillota</taxon>
        <taxon>Bacilli</taxon>
        <taxon>Bacillales</taxon>
        <taxon>Paenibacillaceae</taxon>
        <taxon>Fontibacillus</taxon>
    </lineage>
</organism>
<protein>
    <recommendedName>
        <fullName evidence="2 12">Flagellar biosynthetic protein FliP</fullName>
    </recommendedName>
</protein>
<evidence type="ECO:0000256" key="7">
    <source>
        <dbReference type="ARBA" id="ARBA00022927"/>
    </source>
</evidence>
<evidence type="ECO:0000256" key="10">
    <source>
        <dbReference type="ARBA" id="ARBA00023143"/>
    </source>
</evidence>
<dbReference type="Pfam" id="PF00813">
    <property type="entry name" value="FliP"/>
    <property type="match status" value="1"/>
</dbReference>